<dbReference type="RefSeq" id="WP_280139889.1">
    <property type="nucleotide sequence ID" value="NZ_FNDS01000011.1"/>
</dbReference>
<accession>A0A1G8LGP6</accession>
<keyword evidence="2" id="KW-1185">Reference proteome</keyword>
<protein>
    <submittedName>
        <fullName evidence="1">Uncharacterized protein</fullName>
    </submittedName>
</protein>
<evidence type="ECO:0000313" key="1">
    <source>
        <dbReference type="EMBL" id="SDI54795.1"/>
    </source>
</evidence>
<gene>
    <name evidence="1" type="ORF">SAMN05216272_111141</name>
</gene>
<organism evidence="1 2">
    <name type="scientific">Pseudomonas panipatensis</name>
    <dbReference type="NCBI Taxonomy" id="428992"/>
    <lineage>
        <taxon>Bacteria</taxon>
        <taxon>Pseudomonadati</taxon>
        <taxon>Pseudomonadota</taxon>
        <taxon>Gammaproteobacteria</taxon>
        <taxon>Pseudomonadales</taxon>
        <taxon>Pseudomonadaceae</taxon>
        <taxon>Pseudomonas</taxon>
    </lineage>
</organism>
<dbReference type="STRING" id="428992.SAMN05216272_111141"/>
<dbReference type="AlphaFoldDB" id="A0A1G8LGP6"/>
<dbReference type="EMBL" id="FNDS01000011">
    <property type="protein sequence ID" value="SDI54795.1"/>
    <property type="molecule type" value="Genomic_DNA"/>
</dbReference>
<evidence type="ECO:0000313" key="2">
    <source>
        <dbReference type="Proteomes" id="UP000199636"/>
    </source>
</evidence>
<name>A0A1G8LGP6_9PSED</name>
<sequence>MNAKRKATLLGAFGAVALYLSLIIGPALGGHLTAEQPVAAVAAK</sequence>
<dbReference type="Proteomes" id="UP000199636">
    <property type="component" value="Unassembled WGS sequence"/>
</dbReference>
<proteinExistence type="predicted"/>
<reference evidence="2" key="1">
    <citation type="submission" date="2016-10" db="EMBL/GenBank/DDBJ databases">
        <authorList>
            <person name="Varghese N."/>
            <person name="Submissions S."/>
        </authorList>
    </citation>
    <scope>NUCLEOTIDE SEQUENCE [LARGE SCALE GENOMIC DNA]</scope>
    <source>
        <strain evidence="2">CCM 7469</strain>
    </source>
</reference>